<protein>
    <submittedName>
        <fullName evidence="1">Uncharacterized protein</fullName>
    </submittedName>
</protein>
<gene>
    <name evidence="1" type="ORF">NUZ5A_20227</name>
</gene>
<evidence type="ECO:0000313" key="1">
    <source>
        <dbReference type="EMBL" id="CAE6486905.1"/>
    </source>
</evidence>
<dbReference type="AlphaFoldDB" id="A0A812F426"/>
<accession>A0A812F426</accession>
<dbReference type="EMBL" id="CAJNAQ010000002">
    <property type="protein sequence ID" value="CAE6486905.1"/>
    <property type="molecule type" value="Genomic_DNA"/>
</dbReference>
<reference evidence="1" key="1">
    <citation type="submission" date="2021-02" db="EMBL/GenBank/DDBJ databases">
        <authorList>
            <person name="Han P."/>
        </authorList>
    </citation>
    <scope>NUCLEOTIDE SEQUENCE</scope>
    <source>
        <strain evidence="1">Candidatus Nitrosotenuis uzonensis 5A</strain>
    </source>
</reference>
<evidence type="ECO:0000313" key="2">
    <source>
        <dbReference type="Proteomes" id="UP000655759"/>
    </source>
</evidence>
<sequence>MSSGTYATFAVKLTPEMARPTKIMMSENEKITISLNILE</sequence>
<organism evidence="1 2">
    <name type="scientific">Candidatus Nitrosotenuis uzonensis</name>
    <dbReference type="NCBI Taxonomy" id="1407055"/>
    <lineage>
        <taxon>Archaea</taxon>
        <taxon>Nitrososphaerota</taxon>
        <taxon>Candidatus Nitrosotenuis</taxon>
    </lineage>
</organism>
<dbReference type="Proteomes" id="UP000655759">
    <property type="component" value="Unassembled WGS sequence"/>
</dbReference>
<name>A0A812F426_9ARCH</name>
<comment type="caution">
    <text evidence="1">The sequence shown here is derived from an EMBL/GenBank/DDBJ whole genome shotgun (WGS) entry which is preliminary data.</text>
</comment>
<proteinExistence type="predicted"/>